<feature type="domain" description="DUF4139" evidence="1">
    <location>
        <begin position="233"/>
        <end position="509"/>
    </location>
</feature>
<dbReference type="InterPro" id="IPR010920">
    <property type="entry name" value="LSM_dom_sf"/>
</dbReference>
<dbReference type="PATRIC" id="fig|1434109.4.peg.3662"/>
<dbReference type="Proteomes" id="UP000033038">
    <property type="component" value="Chromosome"/>
</dbReference>
<dbReference type="Pfam" id="PF13598">
    <property type="entry name" value="DUF4139"/>
    <property type="match status" value="1"/>
</dbReference>
<dbReference type="PANTHER" id="PTHR38075">
    <property type="entry name" value="DUF4139 DOMAIN-CONTAINING PROTEIN"/>
    <property type="match status" value="1"/>
</dbReference>
<dbReference type="SUPFAM" id="SSF50182">
    <property type="entry name" value="Sm-like ribonucleoproteins"/>
    <property type="match status" value="1"/>
</dbReference>
<evidence type="ECO:0000313" key="3">
    <source>
        <dbReference type="Proteomes" id="UP000033038"/>
    </source>
</evidence>
<dbReference type="EMBL" id="CP009526">
    <property type="protein sequence ID" value="AKB52060.1"/>
    <property type="molecule type" value="Genomic_DNA"/>
</dbReference>
<dbReference type="GeneID" id="24824393"/>
<dbReference type="CDD" id="cd00600">
    <property type="entry name" value="Sm_like"/>
    <property type="match status" value="1"/>
</dbReference>
<evidence type="ECO:0000313" key="2">
    <source>
        <dbReference type="EMBL" id="AKB52060.1"/>
    </source>
</evidence>
<dbReference type="KEGG" id="mbw:MSBRW_2807"/>
<accession>A0A0E3QPX8</accession>
<proteinExistence type="predicted"/>
<dbReference type="HOGENOM" id="CLU_039933_0_0_2"/>
<organism evidence="2 3">
    <name type="scientific">Methanosarcina barkeri str. Wiesmoor</name>
    <dbReference type="NCBI Taxonomy" id="1434109"/>
    <lineage>
        <taxon>Archaea</taxon>
        <taxon>Methanobacteriati</taxon>
        <taxon>Methanobacteriota</taxon>
        <taxon>Stenosarchaea group</taxon>
        <taxon>Methanomicrobia</taxon>
        <taxon>Methanosarcinales</taxon>
        <taxon>Methanosarcinaceae</taxon>
        <taxon>Methanosarcina</taxon>
    </lineage>
</organism>
<evidence type="ECO:0000259" key="1">
    <source>
        <dbReference type="Pfam" id="PF13598"/>
    </source>
</evidence>
<reference evidence="2 3" key="1">
    <citation type="submission" date="2014-07" db="EMBL/GenBank/DDBJ databases">
        <title>Methanogenic archaea and the global carbon cycle.</title>
        <authorList>
            <person name="Henriksen J.R."/>
            <person name="Luke J."/>
            <person name="Reinhart S."/>
            <person name="Benedict M.N."/>
            <person name="Youngblut N.D."/>
            <person name="Metcalf M.E."/>
            <person name="Whitaker R.J."/>
            <person name="Metcalf W.W."/>
        </authorList>
    </citation>
    <scope>NUCLEOTIDE SEQUENCE [LARGE SCALE GENOMIC DNA]</scope>
    <source>
        <strain evidence="2 3">Wiesmoor</strain>
    </source>
</reference>
<name>A0A0E3QPX8_METBA</name>
<protein>
    <recommendedName>
        <fullName evidence="1">DUF4139 domain-containing protein</fullName>
    </recommendedName>
</protein>
<gene>
    <name evidence="2" type="ORF">MSBRW_2807</name>
</gene>
<dbReference type="RefSeq" id="WP_011306914.1">
    <property type="nucleotide sequence ID" value="NZ_CP009526.1"/>
</dbReference>
<dbReference type="PANTHER" id="PTHR38075:SF1">
    <property type="entry name" value="DUF4139 DOMAIN-CONTAINING PROTEIN"/>
    <property type="match status" value="1"/>
</dbReference>
<dbReference type="InterPro" id="IPR037291">
    <property type="entry name" value="DUF4139"/>
</dbReference>
<dbReference type="AlphaFoldDB" id="A0A0E3QPX8"/>
<sequence length="510" mass="56785">MKIKKSYIWLILASGLILTASAAFVYPDFTFHPDFTASTAQATQADRSETAVNGIESSSNIVTRVQASNPLEILTAGAQAVDSGTEVTVYNNNLALVKEKRELDLDSGVNRVEYKDVAALIDPTSVMFEDTKNKNTVVLEQNYEYDLMSSQELLGKFLDKEITVTEKEGGTYTGVLMSYDDNKGLVLRLSDGKVVTLSEISKVEFPDSAGLLTKPTLIWQVYSSTTGKRDVLTSYLTNGMSWKANYIVKTSADDKKADIQGWVTVNNEAGTTYENAKLKLVAGEINRVTAPQETPVRKAVAEEGVAYDEAVESFVEESFFEYHLYTLQRSATLRNNQVKQLSLLSVNSVPVEKELVFDVSKSSNVQVALSFNNSKEKGLGMPLPAGVLRVYKTDSEGQLQFLGEDSIKHTPKDEEIKVVVGNAFDVTGKRTQKNYDKISSNVWKESYETEIKNHKSEPQKVKIVENFYGDWEIINTSDPYEKKDAYTAEWEITVPANSSKKVTYTVERSY</sequence>